<keyword evidence="1" id="KW-0812">Transmembrane</keyword>
<dbReference type="OrthoDB" id="2418141at2"/>
<dbReference type="EMBL" id="FOES01000017">
    <property type="protein sequence ID" value="SEQ55313.1"/>
    <property type="molecule type" value="Genomic_DNA"/>
</dbReference>
<evidence type="ECO:0000256" key="1">
    <source>
        <dbReference type="SAM" id="Phobius"/>
    </source>
</evidence>
<protein>
    <submittedName>
        <fullName evidence="2">Cxxc_20_cxxc protein</fullName>
    </submittedName>
</protein>
<sequence>MPKCPHCHQPFMYKQLLRISWSSRVGVECSNCQKTSFESASSKKKLTLVTIITPITIIIFRELLNLSMTVVSFIILMFLGILTLTLPLYTKLTKEEEPLW</sequence>
<reference evidence="2 3" key="1">
    <citation type="submission" date="2016-10" db="EMBL/GenBank/DDBJ databases">
        <authorList>
            <person name="de Groot N.N."/>
        </authorList>
    </citation>
    <scope>NUCLEOTIDE SEQUENCE [LARGE SCALE GENOMIC DNA]</scope>
    <source>
        <strain evidence="2 3">DSM 21633</strain>
    </source>
</reference>
<keyword evidence="3" id="KW-1185">Reference proteome</keyword>
<dbReference type="RefSeq" id="WP_091773688.1">
    <property type="nucleotide sequence ID" value="NZ_FOES01000017.1"/>
</dbReference>
<accession>A0A1H9GZ91</accession>
<gene>
    <name evidence="2" type="ORF">SAMN05216362_11727</name>
</gene>
<evidence type="ECO:0000313" key="2">
    <source>
        <dbReference type="EMBL" id="SEQ55313.1"/>
    </source>
</evidence>
<feature type="transmembrane region" description="Helical" evidence="1">
    <location>
        <begin position="70"/>
        <end position="89"/>
    </location>
</feature>
<name>A0A1H9GZ91_9BACI</name>
<dbReference type="InterPro" id="IPR026369">
    <property type="entry name" value="CxxC_20_CxxC"/>
</dbReference>
<dbReference type="NCBIfam" id="TIGR04104">
    <property type="entry name" value="cxxc_20_cxxc"/>
    <property type="match status" value="1"/>
</dbReference>
<dbReference type="AlphaFoldDB" id="A0A1H9GZ91"/>
<keyword evidence="1" id="KW-1133">Transmembrane helix</keyword>
<keyword evidence="1" id="KW-0472">Membrane</keyword>
<proteinExistence type="predicted"/>
<evidence type="ECO:0000313" key="3">
    <source>
        <dbReference type="Proteomes" id="UP000199427"/>
    </source>
</evidence>
<organism evidence="2 3">
    <name type="scientific">Piscibacillus halophilus</name>
    <dbReference type="NCBI Taxonomy" id="571933"/>
    <lineage>
        <taxon>Bacteria</taxon>
        <taxon>Bacillati</taxon>
        <taxon>Bacillota</taxon>
        <taxon>Bacilli</taxon>
        <taxon>Bacillales</taxon>
        <taxon>Bacillaceae</taxon>
        <taxon>Piscibacillus</taxon>
    </lineage>
</organism>
<dbReference type="Proteomes" id="UP000199427">
    <property type="component" value="Unassembled WGS sequence"/>
</dbReference>
<dbReference type="STRING" id="571933.SAMN05216362_11727"/>